<dbReference type="RefSeq" id="WP_036949877.1">
    <property type="nucleotide sequence ID" value="NZ_BAABIH010000017.1"/>
</dbReference>
<dbReference type="OrthoDB" id="1358603at2"/>
<organism evidence="1 2">
    <name type="scientific">Luteimicrobium xylanilyticum</name>
    <dbReference type="NCBI Taxonomy" id="1133546"/>
    <lineage>
        <taxon>Bacteria</taxon>
        <taxon>Bacillati</taxon>
        <taxon>Actinomycetota</taxon>
        <taxon>Actinomycetes</taxon>
        <taxon>Micrococcales</taxon>
        <taxon>Luteimicrobium</taxon>
    </lineage>
</organism>
<reference evidence="1 2" key="1">
    <citation type="submission" date="2019-10" db="EMBL/GenBank/DDBJ databases">
        <title>Genome sequence of Luteimicrobium xylanilyticum HY-24.</title>
        <authorList>
            <person name="Kim D.Y."/>
            <person name="Park H.-Y."/>
        </authorList>
    </citation>
    <scope>NUCLEOTIDE SEQUENCE [LARGE SCALE GENOMIC DNA]</scope>
    <source>
        <strain evidence="1 2">HY-24</strain>
    </source>
</reference>
<evidence type="ECO:0008006" key="3">
    <source>
        <dbReference type="Google" id="ProtNLM"/>
    </source>
</evidence>
<evidence type="ECO:0000313" key="2">
    <source>
        <dbReference type="Proteomes" id="UP000326702"/>
    </source>
</evidence>
<evidence type="ECO:0000313" key="1">
    <source>
        <dbReference type="EMBL" id="QFU98552.1"/>
    </source>
</evidence>
<dbReference type="KEGG" id="lxl:KDY119_02068"/>
<dbReference type="AlphaFoldDB" id="A0A5P9QBU9"/>
<protein>
    <recommendedName>
        <fullName evidence="3">OsmC-like protein</fullName>
    </recommendedName>
</protein>
<dbReference type="InterPro" id="IPR036102">
    <property type="entry name" value="OsmC/Ohrsf"/>
</dbReference>
<dbReference type="EMBL" id="CP045529">
    <property type="protein sequence ID" value="QFU98552.1"/>
    <property type="molecule type" value="Genomic_DNA"/>
</dbReference>
<sequence>MELSPFGVRASAGTLRSGEGVTLEHPWTQAGVLAAPASNGAQVLHLAVALCVLNDTFREGQRLGVAVHGVVVEADGGFDDDWRSTGVTYEVALDSPAPAADVARLSAAVDDVAEIPRALRAGAPVRRHD</sequence>
<dbReference type="Proteomes" id="UP000326702">
    <property type="component" value="Chromosome"/>
</dbReference>
<proteinExistence type="predicted"/>
<name>A0A5P9QBU9_9MICO</name>
<gene>
    <name evidence="1" type="ORF">KDY119_02068</name>
</gene>
<dbReference type="SUPFAM" id="SSF82784">
    <property type="entry name" value="OsmC-like"/>
    <property type="match status" value="1"/>
</dbReference>
<accession>A0A5P9QBU9</accession>
<keyword evidence="2" id="KW-1185">Reference proteome</keyword>